<dbReference type="EMBL" id="JBHTBW010000047">
    <property type="protein sequence ID" value="MFC7442392.1"/>
    <property type="molecule type" value="Genomic_DNA"/>
</dbReference>
<dbReference type="Proteomes" id="UP001596500">
    <property type="component" value="Unassembled WGS sequence"/>
</dbReference>
<reference evidence="3" key="1">
    <citation type="journal article" date="2019" name="Int. J. Syst. Evol. Microbiol.">
        <title>The Global Catalogue of Microorganisms (GCM) 10K type strain sequencing project: providing services to taxonomists for standard genome sequencing and annotation.</title>
        <authorList>
            <consortium name="The Broad Institute Genomics Platform"/>
            <consortium name="The Broad Institute Genome Sequencing Center for Infectious Disease"/>
            <person name="Wu L."/>
            <person name="Ma J."/>
        </authorList>
    </citation>
    <scope>NUCLEOTIDE SEQUENCE [LARGE SCALE GENOMIC DNA]</scope>
    <source>
        <strain evidence="3">CGMCC 1.12942</strain>
    </source>
</reference>
<feature type="transmembrane region" description="Helical" evidence="1">
    <location>
        <begin position="7"/>
        <end position="25"/>
    </location>
</feature>
<protein>
    <submittedName>
        <fullName evidence="2">Energy-coupled thiamine transporter ThiT</fullName>
    </submittedName>
</protein>
<gene>
    <name evidence="2" type="primary">thiT</name>
    <name evidence="2" type="ORF">ACFQNG_14990</name>
</gene>
<feature type="transmembrane region" description="Helical" evidence="1">
    <location>
        <begin position="31"/>
        <end position="50"/>
    </location>
</feature>
<feature type="transmembrane region" description="Helical" evidence="1">
    <location>
        <begin position="82"/>
        <end position="100"/>
    </location>
</feature>
<keyword evidence="1" id="KW-0812">Transmembrane</keyword>
<dbReference type="InterPro" id="IPR012651">
    <property type="entry name" value="Thia_Transptr_ThiT"/>
</dbReference>
<evidence type="ECO:0000313" key="2">
    <source>
        <dbReference type="EMBL" id="MFC7442392.1"/>
    </source>
</evidence>
<keyword evidence="1" id="KW-1133">Transmembrane helix</keyword>
<dbReference type="Pfam" id="PF09515">
    <property type="entry name" value="Thia_YuaJ"/>
    <property type="match status" value="1"/>
</dbReference>
<dbReference type="RefSeq" id="WP_379866227.1">
    <property type="nucleotide sequence ID" value="NZ_JBHTBW010000047.1"/>
</dbReference>
<dbReference type="NCBIfam" id="TIGR02357">
    <property type="entry name" value="ECF_ThiT_YuaJ"/>
    <property type="match status" value="1"/>
</dbReference>
<accession>A0ABW2RMV2</accession>
<proteinExistence type="predicted"/>
<organism evidence="2 3">
    <name type="scientific">Laceyella putida</name>
    <dbReference type="NCBI Taxonomy" id="110101"/>
    <lineage>
        <taxon>Bacteria</taxon>
        <taxon>Bacillati</taxon>
        <taxon>Bacillota</taxon>
        <taxon>Bacilli</taxon>
        <taxon>Bacillales</taxon>
        <taxon>Thermoactinomycetaceae</taxon>
        <taxon>Laceyella</taxon>
    </lineage>
</organism>
<evidence type="ECO:0000313" key="3">
    <source>
        <dbReference type="Proteomes" id="UP001596500"/>
    </source>
</evidence>
<feature type="transmembrane region" description="Helical" evidence="1">
    <location>
        <begin position="57"/>
        <end position="76"/>
    </location>
</feature>
<comment type="caution">
    <text evidence="2">The sequence shown here is derived from an EMBL/GenBank/DDBJ whole genome shotgun (WGS) entry which is preliminary data.</text>
</comment>
<evidence type="ECO:0000256" key="1">
    <source>
        <dbReference type="SAM" id="Phobius"/>
    </source>
</evidence>
<name>A0ABW2RMV2_9BACL</name>
<dbReference type="Gene3D" id="1.10.1760.20">
    <property type="match status" value="1"/>
</dbReference>
<feature type="transmembrane region" description="Helical" evidence="1">
    <location>
        <begin position="112"/>
        <end position="136"/>
    </location>
</feature>
<keyword evidence="3" id="KW-1185">Reference proteome</keyword>
<keyword evidence="1" id="KW-0472">Membrane</keyword>
<sequence length="186" mass="20277">MRQGQRLVTLMEVAILAAIAIVFNQMTPFQLWPNGGSITLTMLPIAAVAFRRGVKPGLACGLLTGILLMLLGGVIVHPLQALLDYPIAFAALGLAGWVRLHEGQSRSKQMWLIGLGLLVAGGFRFLAHYASGVVFFSEYAKNQSVYLYSLIYNSSYLVPEVLITLVICGGVCWTAPQLLMRRARRG</sequence>
<feature type="transmembrane region" description="Helical" evidence="1">
    <location>
        <begin position="156"/>
        <end position="175"/>
    </location>
</feature>